<dbReference type="InterPro" id="IPR021944">
    <property type="entry name" value="DUF3560"/>
</dbReference>
<organism evidence="2 3">
    <name type="scientific">Chitinophaga pollutisoli</name>
    <dbReference type="NCBI Taxonomy" id="3133966"/>
    <lineage>
        <taxon>Bacteria</taxon>
        <taxon>Pseudomonadati</taxon>
        <taxon>Bacteroidota</taxon>
        <taxon>Chitinophagia</taxon>
        <taxon>Chitinophagales</taxon>
        <taxon>Chitinophagaceae</taxon>
        <taxon>Chitinophaga</taxon>
    </lineage>
</organism>
<evidence type="ECO:0000313" key="3">
    <source>
        <dbReference type="Proteomes" id="UP001485459"/>
    </source>
</evidence>
<dbReference type="EMBL" id="CP149822">
    <property type="protein sequence ID" value="WZN40705.1"/>
    <property type="molecule type" value="Genomic_DNA"/>
</dbReference>
<evidence type="ECO:0000313" key="2">
    <source>
        <dbReference type="EMBL" id="WZN40705.1"/>
    </source>
</evidence>
<dbReference type="Proteomes" id="UP001485459">
    <property type="component" value="Chromosome"/>
</dbReference>
<reference evidence="3" key="1">
    <citation type="submission" date="2024-03" db="EMBL/GenBank/DDBJ databases">
        <title>Chitinophaga horti sp. nov., isolated from garden soil.</title>
        <authorList>
            <person name="Lee D.S."/>
            <person name="Han D.M."/>
            <person name="Baek J.H."/>
            <person name="Choi D.G."/>
            <person name="Jeon J.H."/>
            <person name="Jeon C.O."/>
        </authorList>
    </citation>
    <scope>NUCLEOTIDE SEQUENCE [LARGE SCALE GENOMIC DNA]</scope>
    <source>
        <strain evidence="3">GPA1</strain>
    </source>
</reference>
<dbReference type="Pfam" id="PF12083">
    <property type="entry name" value="DUF3560"/>
    <property type="match status" value="1"/>
</dbReference>
<feature type="compositionally biased region" description="Polar residues" evidence="1">
    <location>
        <begin position="63"/>
        <end position="79"/>
    </location>
</feature>
<name>A0ABZ2YLS6_9BACT</name>
<protein>
    <submittedName>
        <fullName evidence="2">DUF3560 domain-containing protein</fullName>
    </submittedName>
</protein>
<proteinExistence type="predicted"/>
<evidence type="ECO:0000256" key="1">
    <source>
        <dbReference type="SAM" id="MobiDB-lite"/>
    </source>
</evidence>
<sequence length="87" mass="9983">MKHDYQERKQNRITRALELARKKEQESDQLYDHANKMASVIPMGQPILVGHHSEKEIAGFAAESTTLSVKPSNPLNRRNTTGKRRRS</sequence>
<keyword evidence="3" id="KW-1185">Reference proteome</keyword>
<feature type="region of interest" description="Disordered" evidence="1">
    <location>
        <begin position="63"/>
        <end position="87"/>
    </location>
</feature>
<gene>
    <name evidence="2" type="ORF">WJU16_22335</name>
</gene>
<accession>A0ABZ2YLS6</accession>